<reference evidence="1" key="1">
    <citation type="submission" date="2023-10" db="EMBL/GenBank/DDBJ databases">
        <title>Genome assembly of Pristionchus species.</title>
        <authorList>
            <person name="Yoshida K."/>
            <person name="Sommer R.J."/>
        </authorList>
    </citation>
    <scope>NUCLEOTIDE SEQUENCE</scope>
    <source>
        <strain evidence="1">RS5133</strain>
    </source>
</reference>
<protein>
    <submittedName>
        <fullName evidence="1">Uncharacterized protein</fullName>
    </submittedName>
</protein>
<gene>
    <name evidence="1" type="ORF">PFISCL1PPCAC_21941</name>
</gene>
<dbReference type="Proteomes" id="UP001432322">
    <property type="component" value="Unassembled WGS sequence"/>
</dbReference>
<dbReference type="EMBL" id="BTSY01000005">
    <property type="protein sequence ID" value="GMT30644.1"/>
    <property type="molecule type" value="Genomic_DNA"/>
</dbReference>
<dbReference type="AlphaFoldDB" id="A0AAV5WIV5"/>
<evidence type="ECO:0000313" key="2">
    <source>
        <dbReference type="Proteomes" id="UP001432322"/>
    </source>
</evidence>
<accession>A0AAV5WIV5</accession>
<evidence type="ECO:0000313" key="1">
    <source>
        <dbReference type="EMBL" id="GMT30644.1"/>
    </source>
</evidence>
<organism evidence="1 2">
    <name type="scientific">Pristionchus fissidentatus</name>
    <dbReference type="NCBI Taxonomy" id="1538716"/>
    <lineage>
        <taxon>Eukaryota</taxon>
        <taxon>Metazoa</taxon>
        <taxon>Ecdysozoa</taxon>
        <taxon>Nematoda</taxon>
        <taxon>Chromadorea</taxon>
        <taxon>Rhabditida</taxon>
        <taxon>Rhabditina</taxon>
        <taxon>Diplogasteromorpha</taxon>
        <taxon>Diplogasteroidea</taxon>
        <taxon>Neodiplogasteridae</taxon>
        <taxon>Pristionchus</taxon>
    </lineage>
</organism>
<comment type="caution">
    <text evidence="1">The sequence shown here is derived from an EMBL/GenBank/DDBJ whole genome shotgun (WGS) entry which is preliminary data.</text>
</comment>
<proteinExistence type="predicted"/>
<sequence length="85" mass="10144">MQHSEPSRMSSRFIMLPRFGLSKLDVSRLSQIHFLYLFSPYERNVRLWYSFNDGNRNSNLPLGSFRIEVTYGILKKHAIHERSRI</sequence>
<keyword evidence="2" id="KW-1185">Reference proteome</keyword>
<name>A0AAV5WIV5_9BILA</name>